<feature type="region of interest" description="Disordered" evidence="1">
    <location>
        <begin position="422"/>
        <end position="445"/>
    </location>
</feature>
<organism evidence="2 3">
    <name type="scientific">Nitratireductor kimnyeongensis</name>
    <dbReference type="NCBI Taxonomy" id="430679"/>
    <lineage>
        <taxon>Bacteria</taxon>
        <taxon>Pseudomonadati</taxon>
        <taxon>Pseudomonadota</taxon>
        <taxon>Alphaproteobacteria</taxon>
        <taxon>Hyphomicrobiales</taxon>
        <taxon>Phyllobacteriaceae</taxon>
        <taxon>Nitratireductor</taxon>
    </lineage>
</organism>
<gene>
    <name evidence="2" type="ORF">ACFPOD_01640</name>
</gene>
<dbReference type="Proteomes" id="UP001596107">
    <property type="component" value="Unassembled WGS sequence"/>
</dbReference>
<dbReference type="EMBL" id="JBHSNB010000001">
    <property type="protein sequence ID" value="MFC5583798.1"/>
    <property type="molecule type" value="Genomic_DNA"/>
</dbReference>
<comment type="caution">
    <text evidence="2">The sequence shown here is derived from an EMBL/GenBank/DDBJ whole genome shotgun (WGS) entry which is preliminary data.</text>
</comment>
<feature type="compositionally biased region" description="Low complexity" evidence="1">
    <location>
        <begin position="422"/>
        <end position="436"/>
    </location>
</feature>
<protein>
    <submittedName>
        <fullName evidence="2">SIR2 family anti-phage-associated protein</fullName>
    </submittedName>
</protein>
<accession>A0ABW0T4R0</accession>
<dbReference type="NCBIfam" id="NF042942">
    <property type="entry name" value="SIR2_antiphage"/>
    <property type="match status" value="1"/>
</dbReference>
<evidence type="ECO:0000313" key="2">
    <source>
        <dbReference type="EMBL" id="MFC5583798.1"/>
    </source>
</evidence>
<name>A0ABW0T4R0_9HYPH</name>
<proteinExistence type="predicted"/>
<reference evidence="3" key="1">
    <citation type="journal article" date="2019" name="Int. J. Syst. Evol. Microbiol.">
        <title>The Global Catalogue of Microorganisms (GCM) 10K type strain sequencing project: providing services to taxonomists for standard genome sequencing and annotation.</title>
        <authorList>
            <consortium name="The Broad Institute Genomics Platform"/>
            <consortium name="The Broad Institute Genome Sequencing Center for Infectious Disease"/>
            <person name="Wu L."/>
            <person name="Ma J."/>
        </authorList>
    </citation>
    <scope>NUCLEOTIDE SEQUENCE [LARGE SCALE GENOMIC DNA]</scope>
    <source>
        <strain evidence="3">JCM 3366</strain>
    </source>
</reference>
<sequence length="445" mass="48222">MTFFAIRGSRQLSEEEFLAHLALAIRLENVGVLLGAGASKGVGGMVMSDVWSLLENDYPDQVQFLRDNKFLANGEQGNVELLLDKLEIACLDGERVGADLTGLKAARHALRKAVLRAAILDEKLWSEPDQAILHPKLSSHIRLVSRLAGNRQPGQAAPWAFTTNYDLALEWSAEALGLHCVNGFSGTHDRAFRPSSFDLGLRNVQARGEARFGTYNLYLGKLHGSISWTAGKSGSVCELPSTTVKPLVDQFIASDKPDDWPGFMIFPGASKFVQTTAFVYGEVIRRFTEFLSRPNACLIVNGYGFTDDHINRLVVSALQNPTLQLIIYLPEIDRLGIYQSLAATGDAIKPNEQLKRLLLAQLPQVTVRGFGAGGFFDALASDLPEPAMLDEVSERARQLEALLKQATNVQVSKKAAAPAEATAVAAAPEAAETASAPNTDSEGSF</sequence>
<dbReference type="RefSeq" id="WP_223020346.1">
    <property type="nucleotide sequence ID" value="NZ_CP078143.1"/>
</dbReference>
<dbReference type="InterPro" id="IPR049977">
    <property type="entry name" value="SIR2-like_antiphage-assoc"/>
</dbReference>
<evidence type="ECO:0000256" key="1">
    <source>
        <dbReference type="SAM" id="MobiDB-lite"/>
    </source>
</evidence>
<evidence type="ECO:0000313" key="3">
    <source>
        <dbReference type="Proteomes" id="UP001596107"/>
    </source>
</evidence>
<keyword evidence="3" id="KW-1185">Reference proteome</keyword>